<dbReference type="PANTHER" id="PTHR42188">
    <property type="entry name" value="23S RRNA-SPECIFIC ENDONUCLEASE VAPC20"/>
    <property type="match status" value="1"/>
</dbReference>
<dbReference type="EMBL" id="FQUW01000052">
    <property type="protein sequence ID" value="SHF68103.1"/>
    <property type="molecule type" value="Genomic_DNA"/>
</dbReference>
<dbReference type="SUPFAM" id="SSF88723">
    <property type="entry name" value="PIN domain-like"/>
    <property type="match status" value="1"/>
</dbReference>
<dbReference type="RefSeq" id="WP_073167494.1">
    <property type="nucleotide sequence ID" value="NZ_FQUW01000052.1"/>
</dbReference>
<dbReference type="InterPro" id="IPR002716">
    <property type="entry name" value="PIN_dom"/>
</dbReference>
<dbReference type="Proteomes" id="UP000184196">
    <property type="component" value="Unassembled WGS sequence"/>
</dbReference>
<dbReference type="InterPro" id="IPR039018">
    <property type="entry name" value="VapC20-like"/>
</dbReference>
<dbReference type="Gene3D" id="3.40.50.1010">
    <property type="entry name" value="5'-nuclease"/>
    <property type="match status" value="1"/>
</dbReference>
<dbReference type="AlphaFoldDB" id="A0A1M5DM93"/>
<evidence type="ECO:0000259" key="1">
    <source>
        <dbReference type="Pfam" id="PF01850"/>
    </source>
</evidence>
<dbReference type="GO" id="GO:0004521">
    <property type="term" value="F:RNA endonuclease activity"/>
    <property type="evidence" value="ECO:0007669"/>
    <property type="project" value="InterPro"/>
</dbReference>
<feature type="domain" description="PIN" evidence="1">
    <location>
        <begin position="4"/>
        <end position="56"/>
    </location>
</feature>
<dbReference type="InterPro" id="IPR029060">
    <property type="entry name" value="PIN-like_dom_sf"/>
</dbReference>
<keyword evidence="3" id="KW-1185">Reference proteome</keyword>
<sequence length="61" mass="7109">MTLLVDSSAVLALREIIKKYRDKDFSFTDATSFAVMYRYGINLAFTFDRHFKQYGFETVGI</sequence>
<proteinExistence type="predicted"/>
<dbReference type="GO" id="GO:0016075">
    <property type="term" value="P:rRNA catabolic process"/>
    <property type="evidence" value="ECO:0007669"/>
    <property type="project" value="TreeGrafter"/>
</dbReference>
<accession>A0A1M5DM93</accession>
<dbReference type="Pfam" id="PF01850">
    <property type="entry name" value="PIN"/>
    <property type="match status" value="1"/>
</dbReference>
<gene>
    <name evidence="2" type="ORF">SAMN02745218_02864</name>
</gene>
<evidence type="ECO:0000313" key="2">
    <source>
        <dbReference type="EMBL" id="SHF68103.1"/>
    </source>
</evidence>
<dbReference type="OrthoDB" id="1809236at2"/>
<reference evidence="3" key="1">
    <citation type="submission" date="2016-11" db="EMBL/GenBank/DDBJ databases">
        <authorList>
            <person name="Varghese N."/>
            <person name="Submissions S."/>
        </authorList>
    </citation>
    <scope>NUCLEOTIDE SEQUENCE [LARGE SCALE GENOMIC DNA]</scope>
    <source>
        <strain evidence="3">DSM 11792</strain>
    </source>
</reference>
<dbReference type="PANTHER" id="PTHR42188:SF1">
    <property type="entry name" value="23S RRNA-SPECIFIC ENDONUCLEASE VAPC20"/>
    <property type="match status" value="1"/>
</dbReference>
<evidence type="ECO:0000313" key="3">
    <source>
        <dbReference type="Proteomes" id="UP000184196"/>
    </source>
</evidence>
<protein>
    <submittedName>
        <fullName evidence="2">PIN domain-containing protein</fullName>
    </submittedName>
</protein>
<organism evidence="2 3">
    <name type="scientific">Desulfofundulus australicus DSM 11792</name>
    <dbReference type="NCBI Taxonomy" id="1121425"/>
    <lineage>
        <taxon>Bacteria</taxon>
        <taxon>Bacillati</taxon>
        <taxon>Bacillota</taxon>
        <taxon>Clostridia</taxon>
        <taxon>Eubacteriales</taxon>
        <taxon>Peptococcaceae</taxon>
        <taxon>Desulfofundulus</taxon>
    </lineage>
</organism>
<name>A0A1M5DM93_9FIRM</name>